<reference evidence="6 7" key="1">
    <citation type="journal article" date="2018" name="Nat. Ecol. Evol.">
        <title>Genomic signatures of mitonuclear coevolution across populations of Tigriopus californicus.</title>
        <authorList>
            <person name="Barreto F.S."/>
            <person name="Watson E.T."/>
            <person name="Lima T.G."/>
            <person name="Willett C.S."/>
            <person name="Edmands S."/>
            <person name="Li W."/>
            <person name="Burton R.S."/>
        </authorList>
    </citation>
    <scope>NUCLEOTIDE SEQUENCE [LARGE SCALE GENOMIC DNA]</scope>
    <source>
        <strain evidence="6 7">San Diego</strain>
    </source>
</reference>
<evidence type="ECO:0000256" key="1">
    <source>
        <dbReference type="ARBA" id="ARBA00013201"/>
    </source>
</evidence>
<evidence type="ECO:0000313" key="7">
    <source>
        <dbReference type="Proteomes" id="UP000318571"/>
    </source>
</evidence>
<dbReference type="PANTHER" id="PTHR10272">
    <property type="entry name" value="PLATELET-ACTIVATING FACTOR ACETYLHYDROLASE"/>
    <property type="match status" value="1"/>
</dbReference>
<dbReference type="PANTHER" id="PTHR10272:SF0">
    <property type="entry name" value="PLATELET-ACTIVATING FACTOR ACETYLHYDROLASE"/>
    <property type="match status" value="1"/>
</dbReference>
<dbReference type="EC" id="3.1.1.47" evidence="1"/>
<feature type="region of interest" description="Disordered" evidence="5">
    <location>
        <begin position="1"/>
        <end position="34"/>
    </location>
</feature>
<keyword evidence="3" id="KW-0442">Lipid degradation</keyword>
<dbReference type="GO" id="GO:0016042">
    <property type="term" value="P:lipid catabolic process"/>
    <property type="evidence" value="ECO:0007669"/>
    <property type="project" value="UniProtKB-KW"/>
</dbReference>
<dbReference type="GO" id="GO:0003847">
    <property type="term" value="F:1-alkyl-2-acetylglycerophosphocholine esterase activity"/>
    <property type="evidence" value="ECO:0007669"/>
    <property type="project" value="UniProtKB-EC"/>
</dbReference>
<evidence type="ECO:0000256" key="5">
    <source>
        <dbReference type="SAM" id="MobiDB-lite"/>
    </source>
</evidence>
<feature type="region of interest" description="Disordered" evidence="5">
    <location>
        <begin position="449"/>
        <end position="468"/>
    </location>
</feature>
<keyword evidence="4" id="KW-0443">Lipid metabolism</keyword>
<accession>A0A553P3F3</accession>
<dbReference type="STRING" id="6832.A0A553P3F3"/>
<dbReference type="Gene3D" id="3.40.50.1820">
    <property type="entry name" value="alpha/beta hydrolase"/>
    <property type="match status" value="1"/>
</dbReference>
<evidence type="ECO:0000256" key="3">
    <source>
        <dbReference type="ARBA" id="ARBA00022963"/>
    </source>
</evidence>
<evidence type="ECO:0000256" key="4">
    <source>
        <dbReference type="ARBA" id="ARBA00023098"/>
    </source>
</evidence>
<organism evidence="6 7">
    <name type="scientific">Tigriopus californicus</name>
    <name type="common">Marine copepod</name>
    <dbReference type="NCBI Taxonomy" id="6832"/>
    <lineage>
        <taxon>Eukaryota</taxon>
        <taxon>Metazoa</taxon>
        <taxon>Ecdysozoa</taxon>
        <taxon>Arthropoda</taxon>
        <taxon>Crustacea</taxon>
        <taxon>Multicrustacea</taxon>
        <taxon>Hexanauplia</taxon>
        <taxon>Copepoda</taxon>
        <taxon>Harpacticoida</taxon>
        <taxon>Harpacticidae</taxon>
        <taxon>Tigriopus</taxon>
    </lineage>
</organism>
<dbReference type="AlphaFoldDB" id="A0A553P3F3"/>
<dbReference type="InterPro" id="IPR029058">
    <property type="entry name" value="AB_hydrolase_fold"/>
</dbReference>
<dbReference type="SUPFAM" id="SSF53474">
    <property type="entry name" value="alpha/beta-Hydrolases"/>
    <property type="match status" value="1"/>
</dbReference>
<dbReference type="EMBL" id="VCGU01000008">
    <property type="protein sequence ID" value="TRY72228.1"/>
    <property type="molecule type" value="Genomic_DNA"/>
</dbReference>
<evidence type="ECO:0000313" key="6">
    <source>
        <dbReference type="EMBL" id="TRY72228.1"/>
    </source>
</evidence>
<comment type="caution">
    <text evidence="6">The sequence shown here is derived from an EMBL/GenBank/DDBJ whole genome shotgun (WGS) entry which is preliminary data.</text>
</comment>
<sequence>MKNGSRPGSHLRSATGLSFPLEPERKPSTGLCPSLTSSLSSKMTSSTHRLTALAYFRDRCHFPMSSGPYSVGSVDLATPQVFFRLYYPHQFHASPQAKLQMLQDNHRKWTRWLPEPEYATAYLSFKYSRQLPAILGKAFQWLAWDPYLPNIENASLVSQSGGEGNGLEKLPLIVFSHGNGGCRTTYSMVCSEMASKGYLVAAVEHHDGSASIARALGGDGQLEWVLPRVVVGEDYEVRNDQVCTRARECQTVLDVLQSLNQEKQDGVVKKPFDPRDAFSLGSLYQRIDLEGGVAIAGHSFGGASTIKALMAKEGELFKAGFCFDSWMFPIREEAPDLAIVGKPLFFINYEKFQWRRNLQTMRNFERPLPDSIGVLARPSSVSSSACPPSSSLPVNSQSSTNVITIKKAIHYVATDLPLVLSSSYLKYPLGILEWLSSLRFPRFRSGSSSSLPAYSPHGDSSSVSDEKTPLGPLDGLALSIDLFTAFLGDCFHSRTSKEDHETRHNLFHKVADNRAYLIHGTRFLDVEPKSGSE</sequence>
<protein>
    <recommendedName>
        <fullName evidence="1">1-alkyl-2-acetylglycerophosphocholine esterase</fullName>
        <ecNumber evidence="1">3.1.1.47</ecNumber>
    </recommendedName>
</protein>
<gene>
    <name evidence="6" type="ORF">TCAL_16130</name>
</gene>
<keyword evidence="7" id="KW-1185">Reference proteome</keyword>
<name>A0A553P3F3_TIGCA</name>
<evidence type="ECO:0000256" key="2">
    <source>
        <dbReference type="ARBA" id="ARBA00022801"/>
    </source>
</evidence>
<keyword evidence="2" id="KW-0378">Hydrolase</keyword>
<proteinExistence type="predicted"/>
<dbReference type="Proteomes" id="UP000318571">
    <property type="component" value="Chromosome 7"/>
</dbReference>
<dbReference type="Pfam" id="PF03403">
    <property type="entry name" value="PAF-AH_p_II"/>
    <property type="match status" value="1"/>
</dbReference>